<dbReference type="Gene3D" id="3.40.50.1820">
    <property type="entry name" value="alpha/beta hydrolase"/>
    <property type="match status" value="1"/>
</dbReference>
<accession>A0ABQ9J7R2</accession>
<dbReference type="SUPFAM" id="SSF53474">
    <property type="entry name" value="alpha/beta-Hydrolases"/>
    <property type="match status" value="1"/>
</dbReference>
<dbReference type="Pfam" id="PF04083">
    <property type="entry name" value="Abhydro_lipase"/>
    <property type="match status" value="1"/>
</dbReference>
<evidence type="ECO:0000256" key="3">
    <source>
        <dbReference type="SAM" id="Phobius"/>
    </source>
</evidence>
<name>A0ABQ9J7R2_9CUCU</name>
<evidence type="ECO:0000256" key="1">
    <source>
        <dbReference type="ARBA" id="ARBA00010701"/>
    </source>
</evidence>
<dbReference type="InterPro" id="IPR029058">
    <property type="entry name" value="AB_hydrolase_fold"/>
</dbReference>
<keyword evidence="3" id="KW-0472">Membrane</keyword>
<evidence type="ECO:0000313" key="7">
    <source>
        <dbReference type="Proteomes" id="UP001162164"/>
    </source>
</evidence>
<keyword evidence="3" id="KW-1133">Transmembrane helix</keyword>
<proteinExistence type="inferred from homology"/>
<feature type="signal peptide" evidence="4">
    <location>
        <begin position="1"/>
        <end position="19"/>
    </location>
</feature>
<feature type="chain" id="PRO_5046419069" description="Lipase" evidence="4">
    <location>
        <begin position="20"/>
        <end position="382"/>
    </location>
</feature>
<keyword evidence="4" id="KW-0732">Signal</keyword>
<dbReference type="PANTHER" id="PTHR11005">
    <property type="entry name" value="LYSOSOMAL ACID LIPASE-RELATED"/>
    <property type="match status" value="1"/>
</dbReference>
<keyword evidence="2" id="KW-0442">Lipid degradation</keyword>
<reference evidence="6" key="1">
    <citation type="journal article" date="2023" name="Insect Mol. Biol.">
        <title>Genome sequencing provides insights into the evolution of gene families encoding plant cell wall-degrading enzymes in longhorned beetles.</title>
        <authorList>
            <person name="Shin N.R."/>
            <person name="Okamura Y."/>
            <person name="Kirsch R."/>
            <person name="Pauchet Y."/>
        </authorList>
    </citation>
    <scope>NUCLEOTIDE SEQUENCE</scope>
    <source>
        <strain evidence="6">MMC_N1</strain>
    </source>
</reference>
<keyword evidence="2" id="KW-0443">Lipid metabolism</keyword>
<dbReference type="EMBL" id="JAPWTJ010001046">
    <property type="protein sequence ID" value="KAJ8974133.1"/>
    <property type="molecule type" value="Genomic_DNA"/>
</dbReference>
<feature type="domain" description="Partial AB-hydrolase lipase" evidence="5">
    <location>
        <begin position="14"/>
        <end position="74"/>
    </location>
</feature>
<dbReference type="InterPro" id="IPR006693">
    <property type="entry name" value="AB_hydrolase_lipase"/>
</dbReference>
<protein>
    <recommendedName>
        <fullName evidence="2">Lipase</fullName>
    </recommendedName>
</protein>
<keyword evidence="7" id="KW-1185">Reference proteome</keyword>
<sequence length="382" mass="43082">MSACLLYFTLQTTFVSSYGYPIEAHQDIQTEDGYLLDIFRIPYGRTKTGSRKKRRPVVFLMHGLLSNAENWIIGGPQKGLAFLLADRGYDVWMGNSRGSVRKHVSLSPRHNDFWEFSWHEIGIYDLPASINYILGYTKKTKLFYIGHSQGTTAYFVMVTEKPHFNANITLMAALAPVAYMKHVPHPVLRSLAHVMTVTRDLDAEYLVQSFINLLGHRELIPNREVLSLAGQALCKRRSVIQEMCINIIFLISGYDSDQFDKSLLPLIVQTLPAGSSIKQFFHYTQEVFSGYFRQFNYGSHENVIKYGSVVPPAYNLSLATAPIALFHSKNDWLVSILLDRGRTRAAAAAARTREDFALVQGLTVALVMGLTALAAGKLWLRH</sequence>
<dbReference type="InterPro" id="IPR025483">
    <property type="entry name" value="Lipase_euk"/>
</dbReference>
<keyword evidence="2" id="KW-0378">Hydrolase</keyword>
<comment type="caution">
    <text evidence="6">The sequence shown here is derived from an EMBL/GenBank/DDBJ whole genome shotgun (WGS) entry which is preliminary data.</text>
</comment>
<evidence type="ECO:0000259" key="5">
    <source>
        <dbReference type="Pfam" id="PF04083"/>
    </source>
</evidence>
<feature type="transmembrane region" description="Helical" evidence="3">
    <location>
        <begin position="357"/>
        <end position="380"/>
    </location>
</feature>
<organism evidence="6 7">
    <name type="scientific">Molorchus minor</name>
    <dbReference type="NCBI Taxonomy" id="1323400"/>
    <lineage>
        <taxon>Eukaryota</taxon>
        <taxon>Metazoa</taxon>
        <taxon>Ecdysozoa</taxon>
        <taxon>Arthropoda</taxon>
        <taxon>Hexapoda</taxon>
        <taxon>Insecta</taxon>
        <taxon>Pterygota</taxon>
        <taxon>Neoptera</taxon>
        <taxon>Endopterygota</taxon>
        <taxon>Coleoptera</taxon>
        <taxon>Polyphaga</taxon>
        <taxon>Cucujiformia</taxon>
        <taxon>Chrysomeloidea</taxon>
        <taxon>Cerambycidae</taxon>
        <taxon>Lamiinae</taxon>
        <taxon>Monochamini</taxon>
        <taxon>Molorchus</taxon>
    </lineage>
</organism>
<comment type="similarity">
    <text evidence="1 2">Belongs to the AB hydrolase superfamily. Lipase family.</text>
</comment>
<dbReference type="Proteomes" id="UP001162164">
    <property type="component" value="Unassembled WGS sequence"/>
</dbReference>
<gene>
    <name evidence="6" type="ORF">NQ317_004499</name>
</gene>
<evidence type="ECO:0000256" key="4">
    <source>
        <dbReference type="SAM" id="SignalP"/>
    </source>
</evidence>
<evidence type="ECO:0000256" key="2">
    <source>
        <dbReference type="PIRNR" id="PIRNR000862"/>
    </source>
</evidence>
<dbReference type="PIRSF" id="PIRSF000862">
    <property type="entry name" value="Steryl_ester_lip"/>
    <property type="match status" value="1"/>
</dbReference>
<evidence type="ECO:0000313" key="6">
    <source>
        <dbReference type="EMBL" id="KAJ8974133.1"/>
    </source>
</evidence>
<keyword evidence="3" id="KW-0812">Transmembrane</keyword>